<sequence length="259" mass="29058">MEKRIMQDSLRLFSDYIRTIEKELVAGNATEHTHRSALKALIESLASGVTATNEPSRIECGAPDFVVNKGALTIGYIEAKDVGKSLDEAKKSEQLQRYLGALTNFILTDYLEFHWYVDREHRLSGSLGTVNKDGKIKRDKEGIHKVEELLSGFLAHKAEAVGTPKDLALRMARLAHMIRNLIIAAFEKEPESGSLHTQLLAFRESLIPDLQVDYFADMYAQTIAYGLFAARCTAPENKDFTRQNATYLLPKTNPFPLMP</sequence>
<accession>X0YHY3</accession>
<comment type="caution">
    <text evidence="1">The sequence shown here is derived from an EMBL/GenBank/DDBJ whole genome shotgun (WGS) entry which is preliminary data.</text>
</comment>
<evidence type="ECO:0008006" key="2">
    <source>
        <dbReference type="Google" id="ProtNLM"/>
    </source>
</evidence>
<organism evidence="1">
    <name type="scientific">marine sediment metagenome</name>
    <dbReference type="NCBI Taxonomy" id="412755"/>
    <lineage>
        <taxon>unclassified sequences</taxon>
        <taxon>metagenomes</taxon>
        <taxon>ecological metagenomes</taxon>
    </lineage>
</organism>
<name>X0YHY3_9ZZZZ</name>
<reference evidence="1" key="1">
    <citation type="journal article" date="2014" name="Front. Microbiol.">
        <title>High frequency of phylogenetically diverse reductive dehalogenase-homologous genes in deep subseafloor sedimentary metagenomes.</title>
        <authorList>
            <person name="Kawai M."/>
            <person name="Futagami T."/>
            <person name="Toyoda A."/>
            <person name="Takaki Y."/>
            <person name="Nishi S."/>
            <person name="Hori S."/>
            <person name="Arai W."/>
            <person name="Tsubouchi T."/>
            <person name="Morono Y."/>
            <person name="Uchiyama I."/>
            <person name="Ito T."/>
            <person name="Fujiyama A."/>
            <person name="Inagaki F."/>
            <person name="Takami H."/>
        </authorList>
    </citation>
    <scope>NUCLEOTIDE SEQUENCE</scope>
    <source>
        <strain evidence="1">Expedition CK06-06</strain>
    </source>
</reference>
<dbReference type="AlphaFoldDB" id="X0YHY3"/>
<protein>
    <recommendedName>
        <fullName evidence="2">DNA methyltransferase</fullName>
    </recommendedName>
</protein>
<proteinExistence type="predicted"/>
<gene>
    <name evidence="1" type="ORF">S01H4_06530</name>
</gene>
<evidence type="ECO:0000313" key="1">
    <source>
        <dbReference type="EMBL" id="GAG55485.1"/>
    </source>
</evidence>
<dbReference type="EMBL" id="BART01002028">
    <property type="protein sequence ID" value="GAG55485.1"/>
    <property type="molecule type" value="Genomic_DNA"/>
</dbReference>